<dbReference type="OrthoDB" id="8561114at2"/>
<feature type="signal peptide" evidence="1">
    <location>
        <begin position="1"/>
        <end position="25"/>
    </location>
</feature>
<dbReference type="EMBL" id="CP035704">
    <property type="protein sequence ID" value="QBB68933.1"/>
    <property type="molecule type" value="Genomic_DNA"/>
</dbReference>
<dbReference type="RefSeq" id="WP_129831184.1">
    <property type="nucleotide sequence ID" value="NZ_CP035704.1"/>
</dbReference>
<evidence type="ECO:0000313" key="3">
    <source>
        <dbReference type="Proteomes" id="UP000291562"/>
    </source>
</evidence>
<gene>
    <name evidence="2" type="ORF">ELE36_00260</name>
</gene>
<accession>A0A411HEL9</accession>
<protein>
    <recommendedName>
        <fullName evidence="4">DUF1795 domain-containing protein</fullName>
    </recommendedName>
</protein>
<keyword evidence="3" id="KW-1185">Reference proteome</keyword>
<reference evidence="2 3" key="1">
    <citation type="submission" date="2019-01" db="EMBL/GenBank/DDBJ databases">
        <title>Pseudolysobacter antarctica gen. nov., sp. nov., isolated from Fildes Peninsula, Antarctica.</title>
        <authorList>
            <person name="Wei Z."/>
            <person name="Peng F."/>
        </authorList>
    </citation>
    <scope>NUCLEOTIDE SEQUENCE [LARGE SCALE GENOMIC DNA]</scope>
    <source>
        <strain evidence="2 3">AQ6-296</strain>
    </source>
</reference>
<evidence type="ECO:0000313" key="2">
    <source>
        <dbReference type="EMBL" id="QBB68933.1"/>
    </source>
</evidence>
<sequence>MIHQYRNVLFLLAMLGFLSVGNAIAAGATQEITLPGKGRLVFNVPAGWQMKVLDNPANQPPMIEFDPSKGDAMRMRVVVLWTKPPDATFNTPEALRKLMQKAGEGQLFTATEQQVDLKELHGNVGAGYWYALTDRAPQAGDFQYMLHGAYPVGPLLLDFTALSRNTLRDGDKDLLGAIGSATLVPEKP</sequence>
<evidence type="ECO:0000256" key="1">
    <source>
        <dbReference type="SAM" id="SignalP"/>
    </source>
</evidence>
<dbReference type="Proteomes" id="UP000291562">
    <property type="component" value="Chromosome"/>
</dbReference>
<organism evidence="2 3">
    <name type="scientific">Pseudolysobacter antarcticus</name>
    <dbReference type="NCBI Taxonomy" id="2511995"/>
    <lineage>
        <taxon>Bacteria</taxon>
        <taxon>Pseudomonadati</taxon>
        <taxon>Pseudomonadota</taxon>
        <taxon>Gammaproteobacteria</taxon>
        <taxon>Lysobacterales</taxon>
        <taxon>Rhodanobacteraceae</taxon>
        <taxon>Pseudolysobacter</taxon>
    </lineage>
</organism>
<dbReference type="KEGG" id="xbc:ELE36_00260"/>
<name>A0A411HEL9_9GAMM</name>
<evidence type="ECO:0008006" key="4">
    <source>
        <dbReference type="Google" id="ProtNLM"/>
    </source>
</evidence>
<keyword evidence="1" id="KW-0732">Signal</keyword>
<feature type="chain" id="PRO_5019482858" description="DUF1795 domain-containing protein" evidence="1">
    <location>
        <begin position="26"/>
        <end position="188"/>
    </location>
</feature>
<proteinExistence type="predicted"/>
<dbReference type="AlphaFoldDB" id="A0A411HEL9"/>